<keyword evidence="3" id="KW-1185">Reference proteome</keyword>
<reference evidence="2 3" key="1">
    <citation type="submission" date="2016-11" db="EMBL/GenBank/DDBJ databases">
        <title>The macronuclear genome of Stentor coeruleus: a giant cell with tiny introns.</title>
        <authorList>
            <person name="Slabodnick M."/>
            <person name="Ruby J.G."/>
            <person name="Reiff S.B."/>
            <person name="Swart E.C."/>
            <person name="Gosai S."/>
            <person name="Prabakaran S."/>
            <person name="Witkowska E."/>
            <person name="Larue G.E."/>
            <person name="Fisher S."/>
            <person name="Freeman R.M."/>
            <person name="Gunawardena J."/>
            <person name="Chu W."/>
            <person name="Stover N.A."/>
            <person name="Gregory B.D."/>
            <person name="Nowacki M."/>
            <person name="Derisi J."/>
            <person name="Roy S.W."/>
            <person name="Marshall W.F."/>
            <person name="Sood P."/>
        </authorList>
    </citation>
    <scope>NUCLEOTIDE SEQUENCE [LARGE SCALE GENOMIC DNA]</scope>
    <source>
        <strain evidence="2">WM001</strain>
    </source>
</reference>
<comment type="caution">
    <text evidence="2">The sequence shown here is derived from an EMBL/GenBank/DDBJ whole genome shotgun (WGS) entry which is preliminary data.</text>
</comment>
<evidence type="ECO:0000313" key="3">
    <source>
        <dbReference type="Proteomes" id="UP000187209"/>
    </source>
</evidence>
<dbReference type="AlphaFoldDB" id="A0A1R2CZ80"/>
<accession>A0A1R2CZ80</accession>
<organism evidence="2 3">
    <name type="scientific">Stentor coeruleus</name>
    <dbReference type="NCBI Taxonomy" id="5963"/>
    <lineage>
        <taxon>Eukaryota</taxon>
        <taxon>Sar</taxon>
        <taxon>Alveolata</taxon>
        <taxon>Ciliophora</taxon>
        <taxon>Postciliodesmatophora</taxon>
        <taxon>Heterotrichea</taxon>
        <taxon>Heterotrichida</taxon>
        <taxon>Stentoridae</taxon>
        <taxon>Stentor</taxon>
    </lineage>
</organism>
<dbReference type="Proteomes" id="UP000187209">
    <property type="component" value="Unassembled WGS sequence"/>
</dbReference>
<protein>
    <submittedName>
        <fullName evidence="2">Uncharacterized protein</fullName>
    </submittedName>
</protein>
<evidence type="ECO:0000313" key="2">
    <source>
        <dbReference type="EMBL" id="OMJ94317.1"/>
    </source>
</evidence>
<evidence type="ECO:0000256" key="1">
    <source>
        <dbReference type="SAM" id="MobiDB-lite"/>
    </source>
</evidence>
<feature type="region of interest" description="Disordered" evidence="1">
    <location>
        <begin position="228"/>
        <end position="251"/>
    </location>
</feature>
<dbReference type="EMBL" id="MPUH01000028">
    <property type="protein sequence ID" value="OMJ94317.1"/>
    <property type="molecule type" value="Genomic_DNA"/>
</dbReference>
<proteinExistence type="predicted"/>
<name>A0A1R2CZ80_9CILI</name>
<feature type="compositionally biased region" description="Basic and acidic residues" evidence="1">
    <location>
        <begin position="228"/>
        <end position="241"/>
    </location>
</feature>
<sequence length="251" mass="29634">MKGYNICFQMVKNKNHSKKQGNFPKKKGRPCKENSFLADCYKNRFSENTTKKYFIENCVNKLITSYVINGMTTDENFQPIFNLYNSFCYKLNLKANKIKARLMIKIICLLPKFIKYINQKIRQETVAEEKLEEILEITYTGDKKSRTHNGLTLLDEIINYIKAKSDKLYERNKVLQVLSQKENDLFEISQCKVSQIMIEILDEAFCEKIRPKTSRDFKRDTGMKNFVEKKNTTLDDEEGRKKTTAWQDFES</sequence>
<gene>
    <name evidence="2" type="ORF">SteCoe_2516</name>
</gene>